<proteinExistence type="inferred from homology"/>
<protein>
    <recommendedName>
        <fullName evidence="4">Epoxide hydrolase N-terminal domain-containing protein</fullName>
    </recommendedName>
</protein>
<feature type="active site" description="Proton acceptor" evidence="3">
    <location>
        <position position="395"/>
    </location>
</feature>
<dbReference type="InterPro" id="IPR016292">
    <property type="entry name" value="Epoxide_hydrolase"/>
</dbReference>
<dbReference type="PANTHER" id="PTHR21661">
    <property type="entry name" value="EPOXIDE HYDROLASE 1-RELATED"/>
    <property type="match status" value="1"/>
</dbReference>
<dbReference type="Pfam" id="PF06441">
    <property type="entry name" value="EHN"/>
    <property type="match status" value="1"/>
</dbReference>
<comment type="caution">
    <text evidence="5">The sequence shown here is derived from an EMBL/GenBank/DDBJ whole genome shotgun (WGS) entry which is preliminary data.</text>
</comment>
<gene>
    <name evidence="5" type="ORF">CNMCM5623_003765</name>
</gene>
<dbReference type="EMBL" id="JACBAE010001183">
    <property type="protein sequence ID" value="KAF7171388.1"/>
    <property type="molecule type" value="Genomic_DNA"/>
</dbReference>
<dbReference type="PANTHER" id="PTHR21661:SF39">
    <property type="entry name" value="HYDROLASE, PUTATIVE (AFU_ORTHOLOGUE AFUA_3G08960)-RELATED"/>
    <property type="match status" value="1"/>
</dbReference>
<evidence type="ECO:0000256" key="3">
    <source>
        <dbReference type="PIRSR" id="PIRSR001112-1"/>
    </source>
</evidence>
<feature type="active site" description="Nucleophile" evidence="3">
    <location>
        <position position="216"/>
    </location>
</feature>
<dbReference type="OrthoDB" id="7130006at2759"/>
<keyword evidence="2" id="KW-0378">Hydrolase</keyword>
<organism evidence="5 6">
    <name type="scientific">Aspergillus felis</name>
    <dbReference type="NCBI Taxonomy" id="1287682"/>
    <lineage>
        <taxon>Eukaryota</taxon>
        <taxon>Fungi</taxon>
        <taxon>Dikarya</taxon>
        <taxon>Ascomycota</taxon>
        <taxon>Pezizomycotina</taxon>
        <taxon>Eurotiomycetes</taxon>
        <taxon>Eurotiomycetidae</taxon>
        <taxon>Eurotiales</taxon>
        <taxon>Aspergillaceae</taxon>
        <taxon>Aspergillus</taxon>
        <taxon>Aspergillus subgen. Fumigati</taxon>
    </lineage>
</organism>
<evidence type="ECO:0000313" key="5">
    <source>
        <dbReference type="EMBL" id="KAF7171388.1"/>
    </source>
</evidence>
<feature type="domain" description="Epoxide hydrolase N-terminal" evidence="4">
    <location>
        <begin position="36"/>
        <end position="148"/>
    </location>
</feature>
<accession>A0A8H6UY05</accession>
<feature type="active site" description="Proton donor" evidence="3">
    <location>
        <position position="338"/>
    </location>
</feature>
<evidence type="ECO:0000259" key="4">
    <source>
        <dbReference type="Pfam" id="PF06441"/>
    </source>
</evidence>
<evidence type="ECO:0000256" key="2">
    <source>
        <dbReference type="ARBA" id="ARBA00022801"/>
    </source>
</evidence>
<evidence type="ECO:0000256" key="1">
    <source>
        <dbReference type="ARBA" id="ARBA00010088"/>
    </source>
</evidence>
<dbReference type="InterPro" id="IPR029058">
    <property type="entry name" value="AB_hydrolase_fold"/>
</dbReference>
<dbReference type="AlphaFoldDB" id="A0A8H6UY05"/>
<dbReference type="SUPFAM" id="SSF53474">
    <property type="entry name" value="alpha/beta-Hydrolases"/>
    <property type="match status" value="1"/>
</dbReference>
<dbReference type="GO" id="GO:0097176">
    <property type="term" value="P:epoxide metabolic process"/>
    <property type="evidence" value="ECO:0007669"/>
    <property type="project" value="TreeGrafter"/>
</dbReference>
<reference evidence="5" key="1">
    <citation type="submission" date="2020-06" db="EMBL/GenBank/DDBJ databases">
        <title>Draft genome sequences of strains closely related to Aspergillus parafelis and Aspergillus hiratsukae.</title>
        <authorList>
            <person name="Dos Santos R.A.C."/>
            <person name="Rivero-Menendez O."/>
            <person name="Steenwyk J.L."/>
            <person name="Mead M.E."/>
            <person name="Goldman G.H."/>
            <person name="Alastruey-Izquierdo A."/>
            <person name="Rokas A."/>
        </authorList>
    </citation>
    <scope>NUCLEOTIDE SEQUENCE</scope>
    <source>
        <strain evidence="5">CNM-CM5623</strain>
    </source>
</reference>
<dbReference type="GO" id="GO:0004301">
    <property type="term" value="F:epoxide hydrolase activity"/>
    <property type="evidence" value="ECO:0007669"/>
    <property type="project" value="TreeGrafter"/>
</dbReference>
<dbReference type="InterPro" id="IPR010497">
    <property type="entry name" value="Epoxide_hydro_N"/>
</dbReference>
<name>A0A8H6UY05_9EURO</name>
<sequence>MCLIPTSFLPLKTATYCSTMASNFDVPSGNVLTHLEPFTLHVPEKELEHLKNLLEMSNIGPTTWWNQQDDSRFGVSREWLLKAKDVWLSTFDWRKHEVYINNFPNFKVTIKETDSCQIDVHFAALFSKRKDAIPIIFLHGFPSSFMDFLPMMDLLRNKYTPESLPYHIIAPSLPDYGLSGSLSQNLEMTLERAASIMNGLMIALGFEKGYVAQGGDLGSMIARLMSVNHKECKAFHVNMLTLEPGSAPPSTDCLAPEDLRILERTLKWQQDGLAYALEHGTRPATVGLTISSSPLSLLAWLGEKLLEWTDPREQLPLDTILGLMSFYWFTQTFPRSLYHANLVRNYSAGIPHPISTEKPLGYSMFAYDLAVLPKPWVQEIYPNLAFFNAHSKGGHFASLERPSEFLEDIERFLQAVNGLFEVE</sequence>
<dbReference type="Gene3D" id="3.40.50.1820">
    <property type="entry name" value="alpha/beta hydrolase"/>
    <property type="match status" value="1"/>
</dbReference>
<comment type="similarity">
    <text evidence="1">Belongs to the peptidase S33 family.</text>
</comment>
<dbReference type="InterPro" id="IPR000639">
    <property type="entry name" value="Epox_hydrolase-like"/>
</dbReference>
<dbReference type="Proteomes" id="UP000654922">
    <property type="component" value="Unassembled WGS sequence"/>
</dbReference>
<dbReference type="PIRSF" id="PIRSF001112">
    <property type="entry name" value="Epoxide_hydrolase"/>
    <property type="match status" value="1"/>
</dbReference>
<dbReference type="PRINTS" id="PR00412">
    <property type="entry name" value="EPOXHYDRLASE"/>
</dbReference>
<evidence type="ECO:0000313" key="6">
    <source>
        <dbReference type="Proteomes" id="UP000654922"/>
    </source>
</evidence>